<dbReference type="InterPro" id="IPR016186">
    <property type="entry name" value="C-type_lectin-like/link_sf"/>
</dbReference>
<dbReference type="Proteomes" id="UP000677228">
    <property type="component" value="Unassembled WGS sequence"/>
</dbReference>
<evidence type="ECO:0000256" key="1">
    <source>
        <dbReference type="SAM" id="SignalP"/>
    </source>
</evidence>
<dbReference type="InterPro" id="IPR001304">
    <property type="entry name" value="C-type_lectin-like"/>
</dbReference>
<organism evidence="3 5">
    <name type="scientific">Didymodactylos carnosus</name>
    <dbReference type="NCBI Taxonomy" id="1234261"/>
    <lineage>
        <taxon>Eukaryota</taxon>
        <taxon>Metazoa</taxon>
        <taxon>Spiralia</taxon>
        <taxon>Gnathifera</taxon>
        <taxon>Rotifera</taxon>
        <taxon>Eurotatoria</taxon>
        <taxon>Bdelloidea</taxon>
        <taxon>Philodinida</taxon>
        <taxon>Philodinidae</taxon>
        <taxon>Didymodactylos</taxon>
    </lineage>
</organism>
<feature type="signal peptide" evidence="1">
    <location>
        <begin position="1"/>
        <end position="21"/>
    </location>
</feature>
<proteinExistence type="predicted"/>
<accession>A0A8S2EIU0</accession>
<evidence type="ECO:0000313" key="5">
    <source>
        <dbReference type="Proteomes" id="UP000677228"/>
    </source>
</evidence>
<dbReference type="PROSITE" id="PS51212">
    <property type="entry name" value="WSC"/>
    <property type="match status" value="1"/>
</dbReference>
<sequence length="1192" mass="137077">MMFVFFSLLIILTWHPYVILGEYVYAGCFVQVFYDTYFTSSFMNPKLCFRLCDTPFIYLQNTVCRCHGSGLMHSGRRSDNLCRQMCATSLDERNKVDTCGGIDTYSMYIKKSYYLNHGHLLHYQIEFYACEKWKAINNVKMNTIDMTKSSSLLDQMSTLNTIEKCAAKCLDQNITTEFLAFNGEQTCICMSHQSSFSTLSRQRFRDLYVDVLSNSSCNKYCKNSNGNDMYNCGSTSDPKIFAIYHLNGSCPNESTYISEINQCVIKQYSSYYSFSTCPLSMKEYVYDGSIEWSKYLKILDKLQLYNDRVIINFDNSITPNITWKCGQISSSTTSSVGASSYFMFPGGSMWNRIKTAEKKSYFVLNGCLKETEILSYRSDYRLCLANPLERFTAADNSSYILVINQLQKFCAQGWIDINNRCFKMTKEEKSISTAKNICISNNDRDRNEIDLMSTRSPITVDDIKSPEMNSMPSGRPLEYESEWEARLGFYLLDEEIMQDKKEIKVDENDQDSVLPNSNPNPYYDSDYDYDTMASTRNGRHQLLPRDGKSFSASIYEYYVLDIKESVQNSSRSTDEKCMLVTRASEGYEKPKITVSQLTDIFSTKRNNCSQPRHVLCETNPVVIKQSLYECFQKPFYMDLPALITNQMTHERCLSTCQELQTKLAIININRCYCVANRNVMNITQNFQQYKAKLCGSPCSGNSHELCGDKNIIVIFQMVETRRTYTYLKTPAEAYPDFTFRDCLTLDSNSIRLIPTIQFTIKYRMHPRHCLALCSTYEQKYALIQNRTCLCTNINVIQYFAETGEIATEGQNCALACDGNYLYSCGSVQTNIYSLYIMQPKCKHGYEMAENYDQCVYSHYSSKTKTYQEAIVYCQGHGGTLAEVNDIVEIQDILPDSILHTRLMNHILIFYKFKYINDTRYFWLSRTTSKSDNNTISERILKSCSDTNSTNSTIDTTQHCIVIKYITETDGDQVRCIEESNKCETTFAMPVCVDKLKQKSEINITDPIKQDVNVSNELSCDIENYHYVGDYCYKVNLHELSWMDAVTECERDQAQLFVPDKSIQIQLVRSLLRMKNTYTPSGLVHVGVYYDAQQQTVYQYASSENNQKIVVPDSNAIYDVCDKTFRETYQILNKTVSFSRTIGARTMTGCGYIDYSSSASPTIQCDDILCAKHASFVCQKLPKIVTMTIQNER</sequence>
<dbReference type="SMART" id="SM00034">
    <property type="entry name" value="CLECT"/>
    <property type="match status" value="2"/>
</dbReference>
<keyword evidence="1" id="KW-0732">Signal</keyword>
<gene>
    <name evidence="3" type="ORF">OVA965_LOCUS24876</name>
    <name evidence="4" type="ORF">TMI583_LOCUS25599</name>
</gene>
<comment type="caution">
    <text evidence="3">The sequence shown here is derived from an EMBL/GenBank/DDBJ whole genome shotgun (WGS) entry which is preliminary data.</text>
</comment>
<protein>
    <recommendedName>
        <fullName evidence="2">WSC domain-containing protein</fullName>
    </recommendedName>
</protein>
<dbReference type="InterPro" id="IPR016187">
    <property type="entry name" value="CTDL_fold"/>
</dbReference>
<dbReference type="Gene3D" id="3.10.100.10">
    <property type="entry name" value="Mannose-Binding Protein A, subunit A"/>
    <property type="match status" value="3"/>
</dbReference>
<dbReference type="EMBL" id="CAJNOK010015181">
    <property type="protein sequence ID" value="CAF1220110.1"/>
    <property type="molecule type" value="Genomic_DNA"/>
</dbReference>
<evidence type="ECO:0000313" key="4">
    <source>
        <dbReference type="EMBL" id="CAF4028204.1"/>
    </source>
</evidence>
<dbReference type="Pfam" id="PF01822">
    <property type="entry name" value="WSC"/>
    <property type="match status" value="1"/>
</dbReference>
<name>A0A8S2EIU0_9BILA</name>
<reference evidence="3" key="1">
    <citation type="submission" date="2021-02" db="EMBL/GenBank/DDBJ databases">
        <authorList>
            <person name="Nowell W R."/>
        </authorList>
    </citation>
    <scope>NUCLEOTIDE SEQUENCE</scope>
</reference>
<evidence type="ECO:0000259" key="2">
    <source>
        <dbReference type="PROSITE" id="PS51212"/>
    </source>
</evidence>
<evidence type="ECO:0000313" key="3">
    <source>
        <dbReference type="EMBL" id="CAF1220110.1"/>
    </source>
</evidence>
<dbReference type="EMBL" id="CAJOBA010036720">
    <property type="protein sequence ID" value="CAF4028204.1"/>
    <property type="molecule type" value="Genomic_DNA"/>
</dbReference>
<dbReference type="InterPro" id="IPR002889">
    <property type="entry name" value="WSC_carb-bd"/>
</dbReference>
<feature type="chain" id="PRO_5035707447" description="WSC domain-containing protein" evidence="1">
    <location>
        <begin position="22"/>
        <end position="1192"/>
    </location>
</feature>
<dbReference type="Proteomes" id="UP000682733">
    <property type="component" value="Unassembled WGS sequence"/>
</dbReference>
<dbReference type="CDD" id="cd00037">
    <property type="entry name" value="CLECT"/>
    <property type="match status" value="1"/>
</dbReference>
<feature type="domain" description="WSC" evidence="2">
    <location>
        <begin position="736"/>
        <end position="838"/>
    </location>
</feature>
<dbReference type="AlphaFoldDB" id="A0A8S2EIU0"/>
<dbReference type="SUPFAM" id="SSF56436">
    <property type="entry name" value="C-type lectin-like"/>
    <property type="match status" value="3"/>
</dbReference>